<keyword evidence="2" id="KW-0813">Transport</keyword>
<evidence type="ECO:0000313" key="12">
    <source>
        <dbReference type="EMBL" id="MFC0082770.1"/>
    </source>
</evidence>
<feature type="transmembrane region" description="Helical" evidence="11">
    <location>
        <begin position="436"/>
        <end position="456"/>
    </location>
</feature>
<dbReference type="Pfam" id="PF00654">
    <property type="entry name" value="Voltage_CLC"/>
    <property type="match status" value="1"/>
</dbReference>
<evidence type="ECO:0000256" key="11">
    <source>
        <dbReference type="SAM" id="Phobius"/>
    </source>
</evidence>
<keyword evidence="9" id="KW-0407">Ion channel</keyword>
<keyword evidence="4 11" id="KW-1133">Transmembrane helix</keyword>
<sequence>MPGPAGPDPGPQRPQRTPPPPSQRQRTPPPLFRRRLPSGRGAMEQPNVTHDLAPLTARFWAAVVLVGVATGLLGDGLMAILFTTEHLAFGFHQGGSFLAAVSRASALRRVVVLALAGLLGSVAWFVLRRLTAGQHAEIDHALWRGDARLSVPRSLGTSVISEVVVGMGASIGREAAPKLMGGVAGSVVADWFRLTPEQRWLLVACGGGAGLACVYNVPLGGALFTAEVLVGTLSLPVALPALACSWVATVTAWLYLPRHATYTNVPTYHFAFTLLAFSLPAGVLIGVLAALLIRLVGIVSHHRLQGWRTIPASVLGFAALGALGIAYPQLFGNGKGMAHEAFLGVGTLGLFAALAALKPLATTMTLGVGASGGLFTPFMSTGAALGGFLGLAWSHLWPGAPAGAYATIGAAAMIGAAMQAPLAGLVLILELTHNGFELMVPVIAATVLATAVARQLDGYSIYSARLPALPPSATPSTPEPEAA</sequence>
<evidence type="ECO:0000256" key="1">
    <source>
        <dbReference type="ARBA" id="ARBA00004141"/>
    </source>
</evidence>
<feature type="transmembrane region" description="Helical" evidence="11">
    <location>
        <begin position="309"/>
        <end position="329"/>
    </location>
</feature>
<feature type="transmembrane region" description="Helical" evidence="11">
    <location>
        <begin position="373"/>
        <end position="393"/>
    </location>
</feature>
<keyword evidence="13" id="KW-1185">Reference proteome</keyword>
<feature type="transmembrane region" description="Helical" evidence="11">
    <location>
        <begin position="59"/>
        <end position="82"/>
    </location>
</feature>
<dbReference type="EMBL" id="JBHLYQ010000152">
    <property type="protein sequence ID" value="MFC0082770.1"/>
    <property type="molecule type" value="Genomic_DNA"/>
</dbReference>
<evidence type="ECO:0000256" key="5">
    <source>
        <dbReference type="ARBA" id="ARBA00023065"/>
    </source>
</evidence>
<feature type="transmembrane region" description="Helical" evidence="11">
    <location>
        <begin position="237"/>
        <end position="256"/>
    </location>
</feature>
<evidence type="ECO:0000256" key="9">
    <source>
        <dbReference type="ARBA" id="ARBA00023303"/>
    </source>
</evidence>
<dbReference type="PRINTS" id="PR00762">
    <property type="entry name" value="CLCHANNEL"/>
</dbReference>
<dbReference type="PANTHER" id="PTHR43427:SF6">
    <property type="entry name" value="CHLORIDE CHANNEL PROTEIN CLC-E"/>
    <property type="match status" value="1"/>
</dbReference>
<dbReference type="PANTHER" id="PTHR43427">
    <property type="entry name" value="CHLORIDE CHANNEL PROTEIN CLC-E"/>
    <property type="match status" value="1"/>
</dbReference>
<reference evidence="12 13" key="1">
    <citation type="submission" date="2024-09" db="EMBL/GenBank/DDBJ databases">
        <authorList>
            <person name="Sun Q."/>
            <person name="Mori K."/>
        </authorList>
    </citation>
    <scope>NUCLEOTIDE SEQUENCE [LARGE SCALE GENOMIC DNA]</scope>
    <source>
        <strain evidence="12 13">JCM 15389</strain>
    </source>
</reference>
<comment type="subcellular location">
    <subcellularLocation>
        <location evidence="1">Membrane</location>
        <topology evidence="1">Multi-pass membrane protein</topology>
    </subcellularLocation>
</comment>
<feature type="transmembrane region" description="Helical" evidence="11">
    <location>
        <begin position="110"/>
        <end position="127"/>
    </location>
</feature>
<name>A0ABV6C500_9ACTN</name>
<feature type="transmembrane region" description="Helical" evidence="11">
    <location>
        <begin position="200"/>
        <end position="225"/>
    </location>
</feature>
<evidence type="ECO:0000256" key="8">
    <source>
        <dbReference type="ARBA" id="ARBA00023214"/>
    </source>
</evidence>
<feature type="transmembrane region" description="Helical" evidence="11">
    <location>
        <begin position="268"/>
        <end position="297"/>
    </location>
</feature>
<protein>
    <submittedName>
        <fullName evidence="12">Chloride channel protein</fullName>
    </submittedName>
</protein>
<dbReference type="InterPro" id="IPR001807">
    <property type="entry name" value="ClC"/>
</dbReference>
<dbReference type="InterPro" id="IPR014743">
    <property type="entry name" value="Cl-channel_core"/>
</dbReference>
<gene>
    <name evidence="12" type="ORF">ACFFRE_11570</name>
</gene>
<feature type="transmembrane region" description="Helical" evidence="11">
    <location>
        <begin position="405"/>
        <end position="429"/>
    </location>
</feature>
<evidence type="ECO:0000256" key="4">
    <source>
        <dbReference type="ARBA" id="ARBA00022989"/>
    </source>
</evidence>
<keyword evidence="7" id="KW-0869">Chloride channel</keyword>
<keyword evidence="8" id="KW-0868">Chloride</keyword>
<evidence type="ECO:0000256" key="6">
    <source>
        <dbReference type="ARBA" id="ARBA00023136"/>
    </source>
</evidence>
<dbReference type="Gene3D" id="1.10.3080.10">
    <property type="entry name" value="Clc chloride channel"/>
    <property type="match status" value="1"/>
</dbReference>
<keyword evidence="5" id="KW-0406">Ion transport</keyword>
<accession>A0ABV6C500</accession>
<proteinExistence type="predicted"/>
<keyword evidence="3 11" id="KW-0812">Transmembrane</keyword>
<evidence type="ECO:0000313" key="13">
    <source>
        <dbReference type="Proteomes" id="UP001589788"/>
    </source>
</evidence>
<evidence type="ECO:0000256" key="3">
    <source>
        <dbReference type="ARBA" id="ARBA00022692"/>
    </source>
</evidence>
<evidence type="ECO:0000256" key="7">
    <source>
        <dbReference type="ARBA" id="ARBA00023173"/>
    </source>
</evidence>
<dbReference type="RefSeq" id="WP_377790412.1">
    <property type="nucleotide sequence ID" value="NZ_JBHLYQ010000152.1"/>
</dbReference>
<keyword evidence="6 11" id="KW-0472">Membrane</keyword>
<dbReference type="InterPro" id="IPR050368">
    <property type="entry name" value="ClC-type_chloride_channel"/>
</dbReference>
<feature type="compositionally biased region" description="Pro residues" evidence="10">
    <location>
        <begin position="1"/>
        <end position="31"/>
    </location>
</feature>
<feature type="transmembrane region" description="Helical" evidence="11">
    <location>
        <begin position="341"/>
        <end position="361"/>
    </location>
</feature>
<evidence type="ECO:0000256" key="10">
    <source>
        <dbReference type="SAM" id="MobiDB-lite"/>
    </source>
</evidence>
<dbReference type="Proteomes" id="UP001589788">
    <property type="component" value="Unassembled WGS sequence"/>
</dbReference>
<comment type="caution">
    <text evidence="12">The sequence shown here is derived from an EMBL/GenBank/DDBJ whole genome shotgun (WGS) entry which is preliminary data.</text>
</comment>
<organism evidence="12 13">
    <name type="scientific">Aciditerrimonas ferrireducens</name>
    <dbReference type="NCBI Taxonomy" id="667306"/>
    <lineage>
        <taxon>Bacteria</taxon>
        <taxon>Bacillati</taxon>
        <taxon>Actinomycetota</taxon>
        <taxon>Acidimicrobiia</taxon>
        <taxon>Acidimicrobiales</taxon>
        <taxon>Acidimicrobiaceae</taxon>
        <taxon>Aciditerrimonas</taxon>
    </lineage>
</organism>
<dbReference type="SUPFAM" id="SSF81340">
    <property type="entry name" value="Clc chloride channel"/>
    <property type="match status" value="1"/>
</dbReference>
<evidence type="ECO:0000256" key="2">
    <source>
        <dbReference type="ARBA" id="ARBA00022448"/>
    </source>
</evidence>
<feature type="region of interest" description="Disordered" evidence="10">
    <location>
        <begin position="1"/>
        <end position="46"/>
    </location>
</feature>